<sequence>MADLTTTTETKTPTQAVAALGLALLAIGFSLYGALLAEDHLAGSPLNAARNTAGAEFTHASEGARTALAVVAYALPFVLGVVAAVLGGRAVRTLDNHPARRIGHLYAVFAVMVGSLAAVVSACMAFGVFGWPHVPHYYTA</sequence>
<dbReference type="OrthoDB" id="9944960at2"/>
<evidence type="ECO:0000313" key="2">
    <source>
        <dbReference type="EMBL" id="QDU21047.1"/>
    </source>
</evidence>
<reference evidence="2 3" key="1">
    <citation type="submission" date="2019-02" db="EMBL/GenBank/DDBJ databases">
        <title>Deep-cultivation of Planctomycetes and their phenomic and genomic characterization uncovers novel biology.</title>
        <authorList>
            <person name="Wiegand S."/>
            <person name="Jogler M."/>
            <person name="Boedeker C."/>
            <person name="Pinto D."/>
            <person name="Vollmers J."/>
            <person name="Rivas-Marin E."/>
            <person name="Kohn T."/>
            <person name="Peeters S.H."/>
            <person name="Heuer A."/>
            <person name="Rast P."/>
            <person name="Oberbeckmann S."/>
            <person name="Bunk B."/>
            <person name="Jeske O."/>
            <person name="Meyerdierks A."/>
            <person name="Storesund J.E."/>
            <person name="Kallscheuer N."/>
            <person name="Luecker S."/>
            <person name="Lage O.M."/>
            <person name="Pohl T."/>
            <person name="Merkel B.J."/>
            <person name="Hornburger P."/>
            <person name="Mueller R.-W."/>
            <person name="Bruemmer F."/>
            <person name="Labrenz M."/>
            <person name="Spormann A.M."/>
            <person name="Op den Camp H."/>
            <person name="Overmann J."/>
            <person name="Amann R."/>
            <person name="Jetten M.S.M."/>
            <person name="Mascher T."/>
            <person name="Medema M.H."/>
            <person name="Devos D.P."/>
            <person name="Kaster A.-K."/>
            <person name="Ovreas L."/>
            <person name="Rohde M."/>
            <person name="Galperin M.Y."/>
            <person name="Jogler C."/>
        </authorList>
    </citation>
    <scope>NUCLEOTIDE SEQUENCE [LARGE SCALE GENOMIC DNA]</scope>
    <source>
        <strain evidence="2 3">ETA_A1</strain>
    </source>
</reference>
<dbReference type="EMBL" id="CP036273">
    <property type="protein sequence ID" value="QDU21047.1"/>
    <property type="molecule type" value="Genomic_DNA"/>
</dbReference>
<evidence type="ECO:0000256" key="1">
    <source>
        <dbReference type="SAM" id="Phobius"/>
    </source>
</evidence>
<feature type="transmembrane region" description="Helical" evidence="1">
    <location>
        <begin position="106"/>
        <end position="131"/>
    </location>
</feature>
<keyword evidence="1" id="KW-0812">Transmembrane</keyword>
<protein>
    <submittedName>
        <fullName evidence="2">Uncharacterized protein</fullName>
    </submittedName>
</protein>
<dbReference type="Proteomes" id="UP000319576">
    <property type="component" value="Chromosome"/>
</dbReference>
<keyword evidence="3" id="KW-1185">Reference proteome</keyword>
<dbReference type="RefSeq" id="WP_145239642.1">
    <property type="nucleotide sequence ID" value="NZ_CP036273.1"/>
</dbReference>
<dbReference type="AlphaFoldDB" id="A0A517XU73"/>
<proteinExistence type="predicted"/>
<gene>
    <name evidence="2" type="ORF">ETAA1_30110</name>
</gene>
<feature type="transmembrane region" description="Helical" evidence="1">
    <location>
        <begin position="67"/>
        <end position="86"/>
    </location>
</feature>
<dbReference type="KEGG" id="uli:ETAA1_30110"/>
<accession>A0A517XU73</accession>
<evidence type="ECO:0000313" key="3">
    <source>
        <dbReference type="Proteomes" id="UP000319576"/>
    </source>
</evidence>
<keyword evidence="1" id="KW-0472">Membrane</keyword>
<keyword evidence="1" id="KW-1133">Transmembrane helix</keyword>
<name>A0A517XU73_9BACT</name>
<feature type="transmembrane region" description="Helical" evidence="1">
    <location>
        <begin position="16"/>
        <end position="37"/>
    </location>
</feature>
<organism evidence="2 3">
    <name type="scientific">Urbifossiella limnaea</name>
    <dbReference type="NCBI Taxonomy" id="2528023"/>
    <lineage>
        <taxon>Bacteria</taxon>
        <taxon>Pseudomonadati</taxon>
        <taxon>Planctomycetota</taxon>
        <taxon>Planctomycetia</taxon>
        <taxon>Gemmatales</taxon>
        <taxon>Gemmataceae</taxon>
        <taxon>Urbifossiella</taxon>
    </lineage>
</organism>